<keyword evidence="1" id="KW-0732">Signal</keyword>
<name>A0A261FCF6_9BIFI</name>
<dbReference type="CDD" id="cd08506">
    <property type="entry name" value="PBP2_clavulanate_OppA2"/>
    <property type="match status" value="1"/>
</dbReference>
<dbReference type="GO" id="GO:0042597">
    <property type="term" value="C:periplasmic space"/>
    <property type="evidence" value="ECO:0007669"/>
    <property type="project" value="UniProtKB-ARBA"/>
</dbReference>
<dbReference type="EMBL" id="MWWU01000001">
    <property type="protein sequence ID" value="OZG56829.1"/>
    <property type="molecule type" value="Genomic_DNA"/>
</dbReference>
<dbReference type="OrthoDB" id="9046151at2"/>
<proteinExistence type="predicted"/>
<dbReference type="Gene3D" id="3.40.190.10">
    <property type="entry name" value="Periplasmic binding protein-like II"/>
    <property type="match status" value="1"/>
</dbReference>
<feature type="signal peptide" evidence="1">
    <location>
        <begin position="1"/>
        <end position="22"/>
    </location>
</feature>
<dbReference type="Gene3D" id="3.10.105.10">
    <property type="entry name" value="Dipeptide-binding Protein, Domain 3"/>
    <property type="match status" value="1"/>
</dbReference>
<organism evidence="3 4">
    <name type="scientific">Aeriscardovia aeriphila</name>
    <dbReference type="NCBI Taxonomy" id="218139"/>
    <lineage>
        <taxon>Bacteria</taxon>
        <taxon>Bacillati</taxon>
        <taxon>Actinomycetota</taxon>
        <taxon>Actinomycetes</taxon>
        <taxon>Bifidobacteriales</taxon>
        <taxon>Bifidobacteriaceae</taxon>
        <taxon>Aeriscardovia</taxon>
    </lineage>
</organism>
<evidence type="ECO:0000313" key="3">
    <source>
        <dbReference type="EMBL" id="OZG56829.1"/>
    </source>
</evidence>
<dbReference type="Proteomes" id="UP000228976">
    <property type="component" value="Unassembled WGS sequence"/>
</dbReference>
<dbReference type="AlphaFoldDB" id="A0A261FCF6"/>
<sequence length="559" mass="59477">MKKKSLALTAVAALTTLSLALAGCGSSATGLGGANASNGSSTQAAATKGGTLTVLTAGTSINLDPASSQNLATTTGGVIHRRLNEWKVSKNGDAQLVPDLATNTGKPSDNGKVWTFTLKKSVKFSNGQPVTSKDVKWGLERSFADTFSGGLSYHKQLLEGAQDYHGPFEGQELNSIETPDDQTIVFHLNQPFGEFDWVASLISFSPVPYGEGKNKDYGTTPVTTGPYEVKSNVPGRELVMVRNKYWDASTDSVRKAYPDSIVYKMSQDTSVAAQQIMAGSGEGKTSMLGDLVPPAQLAQAQANPAQKALLATSGDGALEYLAINNERVKDKRVREAILYATDREAYRTAAGGEIAGGYASTLITPGISGREQYDLYKPGKTGDVKKAKALLAEAGSSKLNLTLVATSSQTEKASAIQTALKRAGITVTIKTLDSTVYSDTVRNAGDFDLAISSWQPDFPSPYANIAPLFNSSQIGNGNMNESHYNNPEVDKLIAQATGTVDKAKALKLWAEVDKRIMEDVPVVPLIYSHNTFLRGSKVANFMIGTFPAYPDYLVVGLSK</sequence>
<dbReference type="GO" id="GO:0015833">
    <property type="term" value="P:peptide transport"/>
    <property type="evidence" value="ECO:0007669"/>
    <property type="project" value="TreeGrafter"/>
</dbReference>
<gene>
    <name evidence="3" type="ORF">AEAE_0138</name>
</gene>
<accession>A0A261FCF6</accession>
<keyword evidence="4" id="KW-1185">Reference proteome</keyword>
<feature type="chain" id="PRO_5038555332" evidence="1">
    <location>
        <begin position="23"/>
        <end position="559"/>
    </location>
</feature>
<dbReference type="Pfam" id="PF00496">
    <property type="entry name" value="SBP_bac_5"/>
    <property type="match status" value="1"/>
</dbReference>
<dbReference type="InterPro" id="IPR039424">
    <property type="entry name" value="SBP_5"/>
</dbReference>
<dbReference type="SUPFAM" id="SSF53850">
    <property type="entry name" value="Periplasmic binding protein-like II"/>
    <property type="match status" value="1"/>
</dbReference>
<evidence type="ECO:0000256" key="1">
    <source>
        <dbReference type="SAM" id="SignalP"/>
    </source>
</evidence>
<evidence type="ECO:0000259" key="2">
    <source>
        <dbReference type="Pfam" id="PF00496"/>
    </source>
</evidence>
<dbReference type="RefSeq" id="WP_094689260.1">
    <property type="nucleotide sequence ID" value="NZ_JACBYZ010000001.1"/>
</dbReference>
<dbReference type="GO" id="GO:0043190">
    <property type="term" value="C:ATP-binding cassette (ABC) transporter complex"/>
    <property type="evidence" value="ECO:0007669"/>
    <property type="project" value="InterPro"/>
</dbReference>
<dbReference type="PANTHER" id="PTHR30290:SF83">
    <property type="entry name" value="ABC TRANSPORTER SUBSTRATE-BINDING PROTEIN"/>
    <property type="match status" value="1"/>
</dbReference>
<dbReference type="GO" id="GO:1904680">
    <property type="term" value="F:peptide transmembrane transporter activity"/>
    <property type="evidence" value="ECO:0007669"/>
    <property type="project" value="TreeGrafter"/>
</dbReference>
<feature type="domain" description="Solute-binding protein family 5" evidence="2">
    <location>
        <begin position="95"/>
        <end position="475"/>
    </location>
</feature>
<dbReference type="InterPro" id="IPR000914">
    <property type="entry name" value="SBP_5_dom"/>
</dbReference>
<dbReference type="PANTHER" id="PTHR30290">
    <property type="entry name" value="PERIPLASMIC BINDING COMPONENT OF ABC TRANSPORTER"/>
    <property type="match status" value="1"/>
</dbReference>
<dbReference type="InterPro" id="IPR030678">
    <property type="entry name" value="Peptide/Ni-bd"/>
</dbReference>
<comment type="caution">
    <text evidence="3">The sequence shown here is derived from an EMBL/GenBank/DDBJ whole genome shotgun (WGS) entry which is preliminary data.</text>
</comment>
<dbReference type="PIRSF" id="PIRSF002741">
    <property type="entry name" value="MppA"/>
    <property type="match status" value="1"/>
</dbReference>
<evidence type="ECO:0000313" key="4">
    <source>
        <dbReference type="Proteomes" id="UP000228976"/>
    </source>
</evidence>
<dbReference type="PROSITE" id="PS51257">
    <property type="entry name" value="PROKAR_LIPOPROTEIN"/>
    <property type="match status" value="1"/>
</dbReference>
<protein>
    <submittedName>
        <fullName evidence="3">ABC transporter substrate-binding protein</fullName>
    </submittedName>
</protein>
<reference evidence="3 4" key="1">
    <citation type="journal article" date="2017" name="BMC Genomics">
        <title>Comparative genomic and phylogenomic analyses of the Bifidobacteriaceae family.</title>
        <authorList>
            <person name="Lugli G.A."/>
            <person name="Milani C."/>
            <person name="Turroni F."/>
            <person name="Duranti S."/>
            <person name="Mancabelli L."/>
            <person name="Mangifesta M."/>
            <person name="Ferrario C."/>
            <person name="Modesto M."/>
            <person name="Mattarelli P."/>
            <person name="Jiri K."/>
            <person name="van Sinderen D."/>
            <person name="Ventura M."/>
        </authorList>
    </citation>
    <scope>NUCLEOTIDE SEQUENCE [LARGE SCALE GENOMIC DNA]</scope>
    <source>
        <strain evidence="3 4">LMG 21773</strain>
    </source>
</reference>